<dbReference type="Pfam" id="PF12854">
    <property type="entry name" value="PPR_1"/>
    <property type="match status" value="1"/>
</dbReference>
<dbReference type="Gene3D" id="1.25.40.10">
    <property type="entry name" value="Tetratricopeptide repeat domain"/>
    <property type="match status" value="4"/>
</dbReference>
<feature type="repeat" description="PPR" evidence="3">
    <location>
        <begin position="392"/>
        <end position="426"/>
    </location>
</feature>
<feature type="repeat" description="PPR" evidence="3">
    <location>
        <begin position="287"/>
        <end position="321"/>
    </location>
</feature>
<reference evidence="4" key="1">
    <citation type="journal article" date="2013" name="J. Plant Res.">
        <title>Effect of fungi and light on seed germination of three Opuntia species from semiarid lands of central Mexico.</title>
        <authorList>
            <person name="Delgado-Sanchez P."/>
            <person name="Jimenez-Bremont J.F."/>
            <person name="Guerrero-Gonzalez Mde L."/>
            <person name="Flores J."/>
        </authorList>
    </citation>
    <scope>NUCLEOTIDE SEQUENCE</scope>
    <source>
        <tissue evidence="4">Cladode</tissue>
    </source>
</reference>
<dbReference type="NCBIfam" id="TIGR00756">
    <property type="entry name" value="PPR"/>
    <property type="match status" value="5"/>
</dbReference>
<accession>A0A7C9AEW8</accession>
<comment type="similarity">
    <text evidence="1">Belongs to the PPR family. P subfamily.</text>
</comment>
<dbReference type="InterPro" id="IPR050667">
    <property type="entry name" value="PPR-containing_protein"/>
</dbReference>
<evidence type="ECO:0008006" key="5">
    <source>
        <dbReference type="Google" id="ProtNLM"/>
    </source>
</evidence>
<dbReference type="EMBL" id="GISG01230744">
    <property type="protein sequence ID" value="MBA4666174.1"/>
    <property type="molecule type" value="Transcribed_RNA"/>
</dbReference>
<dbReference type="Pfam" id="PF01535">
    <property type="entry name" value="PPR"/>
    <property type="match status" value="3"/>
</dbReference>
<dbReference type="InterPro" id="IPR002885">
    <property type="entry name" value="PPR_rpt"/>
</dbReference>
<proteinExistence type="inferred from homology"/>
<dbReference type="AlphaFoldDB" id="A0A7C9AEW8"/>
<feature type="repeat" description="PPR" evidence="3">
    <location>
        <begin position="322"/>
        <end position="356"/>
    </location>
</feature>
<dbReference type="PANTHER" id="PTHR47939:SF5">
    <property type="entry name" value="PENTACOTRIPEPTIDE-REPEAT REGION OF PRORP DOMAIN-CONTAINING PROTEIN"/>
    <property type="match status" value="1"/>
</dbReference>
<evidence type="ECO:0000313" key="4">
    <source>
        <dbReference type="EMBL" id="MBA4666174.1"/>
    </source>
</evidence>
<name>A0A7C9AEW8_OPUST</name>
<dbReference type="InterPro" id="IPR011990">
    <property type="entry name" value="TPR-like_helical_dom_sf"/>
</dbReference>
<dbReference type="PROSITE" id="PS51375">
    <property type="entry name" value="PPR"/>
    <property type="match status" value="5"/>
</dbReference>
<dbReference type="Pfam" id="PF13041">
    <property type="entry name" value="PPR_2"/>
    <property type="match status" value="1"/>
</dbReference>
<evidence type="ECO:0000256" key="1">
    <source>
        <dbReference type="ARBA" id="ARBA00007626"/>
    </source>
</evidence>
<reference evidence="4" key="2">
    <citation type="submission" date="2020-07" db="EMBL/GenBank/DDBJ databases">
        <authorList>
            <person name="Vera ALvarez R."/>
            <person name="Arias-Moreno D.M."/>
            <person name="Jimenez-Jacinto V."/>
            <person name="Jimenez-Bremont J.F."/>
            <person name="Swaminathan K."/>
            <person name="Moose S.P."/>
            <person name="Guerrero-Gonzalez M.L."/>
            <person name="Marino-Ramirez L."/>
            <person name="Landsman D."/>
            <person name="Rodriguez-Kessler M."/>
            <person name="Delgado-Sanchez P."/>
        </authorList>
    </citation>
    <scope>NUCLEOTIDE SEQUENCE</scope>
    <source>
        <tissue evidence="4">Cladode</tissue>
    </source>
</reference>
<feature type="repeat" description="PPR" evidence="3">
    <location>
        <begin position="357"/>
        <end position="391"/>
    </location>
</feature>
<dbReference type="PANTHER" id="PTHR47939">
    <property type="entry name" value="MEMBRANE-ASSOCIATED SALT-INDUCIBLE PROTEIN-LIKE"/>
    <property type="match status" value="1"/>
</dbReference>
<protein>
    <recommendedName>
        <fullName evidence="5">Pentacotripeptide-repeat region of PRORP domain-containing protein</fullName>
    </recommendedName>
</protein>
<feature type="repeat" description="PPR" evidence="3">
    <location>
        <begin position="497"/>
        <end position="531"/>
    </location>
</feature>
<evidence type="ECO:0000256" key="2">
    <source>
        <dbReference type="ARBA" id="ARBA00022737"/>
    </source>
</evidence>
<sequence>MVFSPQAFRGLIKRARYPISPFLSHFPFSPCSAIEASQNSSTAVKDEEHEPDDLSLQIGENQSLANPNLDEAKVLKQLSDLLPIRHSTSIPHLYSPDSPLIQSRPEIRVSADGFLPLEDKLRGVFLQKLKGKAAIHNALCTALGDVELSFDVFSAVLNRGNLGGEAMVMFFNWAVEQLGVGRDLGMYHVILKALGRRKFFGFMMEKFHEISVEGISPTSETLMIVLDSFIRTHRISRAIEMFEKLEEFGMKCDTVTFNVLLMCLCKRFHVGTANSLLNSMKGKVEFDCVSYNVVLSGWSKLGRVIEMEKCLKAMVEDGFGPDSETYCYLIEGLGRAGQVDDAVKVFKSMKTEDVGADTGVYNAMISNYVSMNDFDESKKYYEEMLRNNYSPNLETYRKLISGLLKARKVADALEMFEEMLHQRVIPTTGVITSFIEPLCNYGPPHAAMMIYNSARKAGCNISPTAYKLLLMRLSRFGKCGMLLKLWNEMQDCGYSSGMEVYEYVISGLCNNGQLDTAVYVMEEALGKGFCPSRLMCSKLNNKLVAFNKTESAYKLFLKIKEARVNENARRYCRYNGWHF</sequence>
<organism evidence="4">
    <name type="scientific">Opuntia streptacantha</name>
    <name type="common">Prickly pear cactus</name>
    <name type="synonym">Opuntia cardona</name>
    <dbReference type="NCBI Taxonomy" id="393608"/>
    <lineage>
        <taxon>Eukaryota</taxon>
        <taxon>Viridiplantae</taxon>
        <taxon>Streptophyta</taxon>
        <taxon>Embryophyta</taxon>
        <taxon>Tracheophyta</taxon>
        <taxon>Spermatophyta</taxon>
        <taxon>Magnoliopsida</taxon>
        <taxon>eudicotyledons</taxon>
        <taxon>Gunneridae</taxon>
        <taxon>Pentapetalae</taxon>
        <taxon>Caryophyllales</taxon>
        <taxon>Cactineae</taxon>
        <taxon>Cactaceae</taxon>
        <taxon>Opuntioideae</taxon>
        <taxon>Opuntia</taxon>
    </lineage>
</organism>
<keyword evidence="2" id="KW-0677">Repeat</keyword>
<evidence type="ECO:0000256" key="3">
    <source>
        <dbReference type="PROSITE-ProRule" id="PRU00708"/>
    </source>
</evidence>